<dbReference type="Gene3D" id="1.10.260.40">
    <property type="entry name" value="lambda repressor-like DNA-binding domains"/>
    <property type="match status" value="1"/>
</dbReference>
<dbReference type="GeneID" id="96597530"/>
<dbReference type="SUPFAM" id="SSF47413">
    <property type="entry name" value="lambda repressor-like DNA-binding domains"/>
    <property type="match status" value="1"/>
</dbReference>
<organism evidence="2 3">
    <name type="scientific">Lysinibacillus xylanilyticus</name>
    <dbReference type="NCBI Taxonomy" id="582475"/>
    <lineage>
        <taxon>Bacteria</taxon>
        <taxon>Bacillati</taxon>
        <taxon>Bacillota</taxon>
        <taxon>Bacilli</taxon>
        <taxon>Bacillales</taxon>
        <taxon>Bacillaceae</taxon>
        <taxon>Lysinibacillus</taxon>
    </lineage>
</organism>
<feature type="domain" description="HTH cro/C1-type" evidence="1">
    <location>
        <begin position="8"/>
        <end position="69"/>
    </location>
</feature>
<dbReference type="PATRIC" id="fig|582475.4.peg.274"/>
<dbReference type="OrthoDB" id="9805309at2"/>
<comment type="caution">
    <text evidence="2">The sequence shown here is derived from an EMBL/GenBank/DDBJ whole genome shotgun (WGS) entry which is preliminary data.</text>
</comment>
<proteinExistence type="predicted"/>
<dbReference type="Pfam" id="PF13443">
    <property type="entry name" value="HTH_26"/>
    <property type="match status" value="1"/>
</dbReference>
<evidence type="ECO:0000313" key="3">
    <source>
        <dbReference type="Proteomes" id="UP000037326"/>
    </source>
</evidence>
<protein>
    <recommendedName>
        <fullName evidence="1">HTH cro/C1-type domain-containing protein</fullName>
    </recommendedName>
</protein>
<dbReference type="InterPro" id="IPR001387">
    <property type="entry name" value="Cro/C1-type_HTH"/>
</dbReference>
<dbReference type="GO" id="GO:0003677">
    <property type="term" value="F:DNA binding"/>
    <property type="evidence" value="ECO:0007669"/>
    <property type="project" value="InterPro"/>
</dbReference>
<reference evidence="3" key="1">
    <citation type="submission" date="2015-07" db="EMBL/GenBank/DDBJ databases">
        <authorList>
            <consortium name="Consortium for Microbial Forensics and Genomics (microFORGE)"/>
            <person name="Knight B.M."/>
            <person name="Roberts D.P."/>
            <person name="Lin D."/>
            <person name="Hari K."/>
            <person name="Fletcher J."/>
            <person name="Melcher U."/>
            <person name="Blagden T."/>
            <person name="Winegar R.A."/>
        </authorList>
    </citation>
    <scope>NUCLEOTIDE SEQUENCE [LARGE SCALE GENOMIC DNA]</scope>
    <source>
        <strain evidence="3">DSM 23493</strain>
    </source>
</reference>
<dbReference type="InterPro" id="IPR010982">
    <property type="entry name" value="Lambda_DNA-bd_dom_sf"/>
</dbReference>
<dbReference type="EMBL" id="LFXJ01000005">
    <property type="protein sequence ID" value="KMY31466.1"/>
    <property type="molecule type" value="Genomic_DNA"/>
</dbReference>
<name>A0A0K9FBH4_9BACI</name>
<evidence type="ECO:0000259" key="1">
    <source>
        <dbReference type="Pfam" id="PF13443"/>
    </source>
</evidence>
<accession>A0A0K9FBH4</accession>
<sequence length="71" mass="8169">MSSTIRLRLNEILIEKQMSRRQLARQAALRPNTVNDLCTRPVQCLHTRILSILCDTLQVSIQDLLVLEPID</sequence>
<dbReference type="AlphaFoldDB" id="A0A0K9FBH4"/>
<dbReference type="RefSeq" id="WP_049664058.1">
    <property type="nucleotide sequence ID" value="NZ_JBNNUG010000025.1"/>
</dbReference>
<evidence type="ECO:0000313" key="2">
    <source>
        <dbReference type="EMBL" id="KMY31466.1"/>
    </source>
</evidence>
<gene>
    <name evidence="2" type="ORF">ACZ11_04295</name>
</gene>
<dbReference type="Proteomes" id="UP000037326">
    <property type="component" value="Unassembled WGS sequence"/>
</dbReference>